<evidence type="ECO:0000256" key="1">
    <source>
        <dbReference type="ARBA" id="ARBA00000707"/>
    </source>
</evidence>
<comment type="function">
    <text evidence="7">Deubiquitinating enzyme that specifically hydrolyzes 'Lys-63'-linked polyubiquitin to monoubiquitin. Required for the stability and translation of a subset mRNAs with a high abundance of rare codons by mediating deubiquitination of 40S ribosomal protein RPS10/eS10, thereby antagonizing ZNF598-mediated 40S ubiquitination. The abundance of rare codons in mRNAs can limit the translation rate and can lead to ribosome collisions that trigger activation of ribosome quality control (RQC) pathway by ZNF598. OTUD1-mediated deubiquitination prevents activation of the RQC and subsequent dissociation of ribosomes and stimulates formation of polysomes and translation.</text>
</comment>
<accession>A0AAD1RVU1</accession>
<dbReference type="AlphaFoldDB" id="A0AAD1RVU1"/>
<evidence type="ECO:0000259" key="10">
    <source>
        <dbReference type="PROSITE" id="PS50802"/>
    </source>
</evidence>
<dbReference type="InterPro" id="IPR003323">
    <property type="entry name" value="OTU_dom"/>
</dbReference>
<comment type="catalytic activity">
    <reaction evidence="1">
        <text>Thiol-dependent hydrolysis of ester, thioester, amide, peptide and isopeptide bonds formed by the C-terminal Gly of ubiquitin (a 76-residue protein attached to proteins as an intracellular targeting signal).</text>
        <dbReference type="EC" id="3.4.19.12"/>
    </reaction>
</comment>
<evidence type="ECO:0000256" key="5">
    <source>
        <dbReference type="ARBA" id="ARBA00022801"/>
    </source>
</evidence>
<keyword evidence="5" id="KW-0378">Hydrolase</keyword>
<feature type="region of interest" description="Disordered" evidence="9">
    <location>
        <begin position="55"/>
        <end position="124"/>
    </location>
</feature>
<dbReference type="EC" id="3.4.19.12" evidence="2"/>
<dbReference type="InterPro" id="IPR038765">
    <property type="entry name" value="Papain-like_cys_pep_sf"/>
</dbReference>
<dbReference type="Proteomes" id="UP001295444">
    <property type="component" value="Chromosome 04"/>
</dbReference>
<feature type="domain" description="OTU" evidence="10">
    <location>
        <begin position="150"/>
        <end position="279"/>
    </location>
</feature>
<dbReference type="SUPFAM" id="SSF54001">
    <property type="entry name" value="Cysteine proteinases"/>
    <property type="match status" value="1"/>
</dbReference>
<reference evidence="11" key="1">
    <citation type="submission" date="2022-03" db="EMBL/GenBank/DDBJ databases">
        <authorList>
            <person name="Alioto T."/>
            <person name="Alioto T."/>
            <person name="Gomez Garrido J."/>
        </authorList>
    </citation>
    <scope>NUCLEOTIDE SEQUENCE</scope>
</reference>
<evidence type="ECO:0000256" key="2">
    <source>
        <dbReference type="ARBA" id="ARBA00012759"/>
    </source>
</evidence>
<evidence type="ECO:0000256" key="3">
    <source>
        <dbReference type="ARBA" id="ARBA00022670"/>
    </source>
</evidence>
<evidence type="ECO:0000256" key="8">
    <source>
        <dbReference type="ARBA" id="ARBA00074858"/>
    </source>
</evidence>
<dbReference type="PANTHER" id="PTHR12419">
    <property type="entry name" value="OTU DOMAIN CONTAINING PROTEIN"/>
    <property type="match status" value="1"/>
</dbReference>
<proteinExistence type="predicted"/>
<dbReference type="EMBL" id="OW240915">
    <property type="protein sequence ID" value="CAH2282262.1"/>
    <property type="molecule type" value="Genomic_DNA"/>
</dbReference>
<dbReference type="InterPro" id="IPR050704">
    <property type="entry name" value="Peptidase_C85-like"/>
</dbReference>
<keyword evidence="6" id="KW-0788">Thiol protease</keyword>
<keyword evidence="3" id="KW-0645">Protease</keyword>
<organism evidence="11 12">
    <name type="scientific">Pelobates cultripes</name>
    <name type="common">Western spadefoot toad</name>
    <dbReference type="NCBI Taxonomy" id="61616"/>
    <lineage>
        <taxon>Eukaryota</taxon>
        <taxon>Metazoa</taxon>
        <taxon>Chordata</taxon>
        <taxon>Craniata</taxon>
        <taxon>Vertebrata</taxon>
        <taxon>Euteleostomi</taxon>
        <taxon>Amphibia</taxon>
        <taxon>Batrachia</taxon>
        <taxon>Anura</taxon>
        <taxon>Pelobatoidea</taxon>
        <taxon>Pelobatidae</taxon>
        <taxon>Pelobates</taxon>
    </lineage>
</organism>
<dbReference type="PANTHER" id="PTHR12419:SF101">
    <property type="entry name" value="OTU DOMAIN-CONTAINING PROTEIN 1"/>
    <property type="match status" value="1"/>
</dbReference>
<dbReference type="Pfam" id="PF02338">
    <property type="entry name" value="OTU"/>
    <property type="match status" value="1"/>
</dbReference>
<feature type="compositionally biased region" description="Pro residues" evidence="9">
    <location>
        <begin position="63"/>
        <end position="72"/>
    </location>
</feature>
<dbReference type="Gene3D" id="3.90.70.80">
    <property type="match status" value="1"/>
</dbReference>
<evidence type="ECO:0000256" key="6">
    <source>
        <dbReference type="ARBA" id="ARBA00022807"/>
    </source>
</evidence>
<evidence type="ECO:0000256" key="4">
    <source>
        <dbReference type="ARBA" id="ARBA00022786"/>
    </source>
</evidence>
<evidence type="ECO:0000256" key="9">
    <source>
        <dbReference type="SAM" id="MobiDB-lite"/>
    </source>
</evidence>
<dbReference type="PROSITE" id="PS50802">
    <property type="entry name" value="OTU"/>
    <property type="match status" value="1"/>
</dbReference>
<dbReference type="GO" id="GO:0004843">
    <property type="term" value="F:cysteine-type deubiquitinase activity"/>
    <property type="evidence" value="ECO:0007669"/>
    <property type="project" value="UniProtKB-EC"/>
</dbReference>
<keyword evidence="4" id="KW-0833">Ubl conjugation pathway</keyword>
<keyword evidence="12" id="KW-1185">Reference proteome</keyword>
<sequence length="320" mass="35959">MPAFSYLPRVPGSAHTHFKSMCSPERIVPIRLLQPGAGGQSVLSGSTMHLSAPHLPKAQEQAPPSPPQPPSSPELRAWLSDMVQQDSSRPEQQPHQAPEYEWGPSGGQEQPEEPHSGPSITFGSNNSKERLALHWAELDKQDKYLREKHRYRFHIIPDGNCLYRAVSKAIYGDQGLHSELREQTVHHVADHLDTFNLIIEGDVGEFLINAAQDGAWAGYPELLAMSQMLDINIHLTTGGRPECPTVSTMVHHLGLQDPSRPCIWLSWLSNGHYDAVFDQPLPNPEYENWYKQTQAQRQRDQELAKSMAISLSKMYIEQNS</sequence>
<evidence type="ECO:0000313" key="11">
    <source>
        <dbReference type="EMBL" id="CAH2282262.1"/>
    </source>
</evidence>
<dbReference type="CDD" id="cd22747">
    <property type="entry name" value="OTU_OTUD1"/>
    <property type="match status" value="1"/>
</dbReference>
<dbReference type="GO" id="GO:0070536">
    <property type="term" value="P:protein K63-linked deubiquitination"/>
    <property type="evidence" value="ECO:0007669"/>
    <property type="project" value="TreeGrafter"/>
</dbReference>
<evidence type="ECO:0000313" key="12">
    <source>
        <dbReference type="Proteomes" id="UP001295444"/>
    </source>
</evidence>
<dbReference type="FunFam" id="3.90.70.80:FF:000010">
    <property type="entry name" value="OTU domain-containing protein 1"/>
    <property type="match status" value="1"/>
</dbReference>
<gene>
    <name evidence="11" type="ORF">PECUL_23A053136</name>
</gene>
<feature type="compositionally biased region" description="Polar residues" evidence="9">
    <location>
        <begin position="82"/>
        <end position="95"/>
    </location>
</feature>
<dbReference type="GO" id="GO:0006508">
    <property type="term" value="P:proteolysis"/>
    <property type="evidence" value="ECO:0007669"/>
    <property type="project" value="UniProtKB-KW"/>
</dbReference>
<name>A0AAD1RVU1_PELCU</name>
<evidence type="ECO:0000256" key="7">
    <source>
        <dbReference type="ARBA" id="ARBA00057633"/>
    </source>
</evidence>
<dbReference type="InterPro" id="IPR047834">
    <property type="entry name" value="OTUD1_OTU"/>
</dbReference>
<protein>
    <recommendedName>
        <fullName evidence="8">OTU domain-containing protein 1</fullName>
        <ecNumber evidence="2">3.4.19.12</ecNumber>
    </recommendedName>
</protein>